<dbReference type="PROSITE" id="PS51186">
    <property type="entry name" value="GNAT"/>
    <property type="match status" value="1"/>
</dbReference>
<dbReference type="Pfam" id="PF00583">
    <property type="entry name" value="Acetyltransf_1"/>
    <property type="match status" value="1"/>
</dbReference>
<evidence type="ECO:0000313" key="3">
    <source>
        <dbReference type="EMBL" id="HIQ63703.1"/>
    </source>
</evidence>
<dbReference type="PANTHER" id="PTHR13947:SF37">
    <property type="entry name" value="LD18367P"/>
    <property type="match status" value="1"/>
</dbReference>
<keyword evidence="1" id="KW-0808">Transferase</keyword>
<sequence>MRRVVIVPWQDAFHQDYIRLSVAWLEKYVRVEAADEALLYHPHEAALEKGGMIFFARDGARNVGTVTMLRTDAETFELAKLAVTEAYQRRHIGDRLVETGLAYAVAHGAKRVVLFTNSRLYPALCLYRKHGFVQTPLVDNAYEESDMRMEWTPRA</sequence>
<dbReference type="InterPro" id="IPR050769">
    <property type="entry name" value="NAT_camello-type"/>
</dbReference>
<accession>A0A9D0YZK5</accession>
<reference evidence="3" key="1">
    <citation type="submission" date="2020-10" db="EMBL/GenBank/DDBJ databases">
        <authorList>
            <person name="Gilroy R."/>
        </authorList>
    </citation>
    <scope>NUCLEOTIDE SEQUENCE</scope>
    <source>
        <strain evidence="3">ChiHile30-977</strain>
    </source>
</reference>
<name>A0A9D0YZK5_9FIRM</name>
<gene>
    <name evidence="3" type="ORF">IAA66_09015</name>
</gene>
<dbReference type="CDD" id="cd04301">
    <property type="entry name" value="NAT_SF"/>
    <property type="match status" value="1"/>
</dbReference>
<organism evidence="3 4">
    <name type="scientific">Candidatus Avichristensenella intestinipullorum</name>
    <dbReference type="NCBI Taxonomy" id="2840693"/>
    <lineage>
        <taxon>Bacteria</taxon>
        <taxon>Bacillati</taxon>
        <taxon>Bacillota</taxon>
        <taxon>Clostridia</taxon>
        <taxon>Candidatus Avichristensenella</taxon>
    </lineage>
</organism>
<dbReference type="Gene3D" id="3.40.630.30">
    <property type="match status" value="1"/>
</dbReference>
<dbReference type="Proteomes" id="UP000886819">
    <property type="component" value="Unassembled WGS sequence"/>
</dbReference>
<evidence type="ECO:0000259" key="2">
    <source>
        <dbReference type="PROSITE" id="PS51186"/>
    </source>
</evidence>
<dbReference type="InterPro" id="IPR000182">
    <property type="entry name" value="GNAT_dom"/>
</dbReference>
<dbReference type="SUPFAM" id="SSF55729">
    <property type="entry name" value="Acyl-CoA N-acyltransferases (Nat)"/>
    <property type="match status" value="1"/>
</dbReference>
<proteinExistence type="predicted"/>
<feature type="domain" description="N-acetyltransferase" evidence="2">
    <location>
        <begin position="1"/>
        <end position="154"/>
    </location>
</feature>
<dbReference type="EMBL" id="DVFI01000122">
    <property type="protein sequence ID" value="HIQ63703.1"/>
    <property type="molecule type" value="Genomic_DNA"/>
</dbReference>
<dbReference type="InterPro" id="IPR016181">
    <property type="entry name" value="Acyl_CoA_acyltransferase"/>
</dbReference>
<dbReference type="AlphaFoldDB" id="A0A9D0YZK5"/>
<protein>
    <submittedName>
        <fullName evidence="3">GNAT family N-acetyltransferase</fullName>
    </submittedName>
</protein>
<evidence type="ECO:0000313" key="4">
    <source>
        <dbReference type="Proteomes" id="UP000886819"/>
    </source>
</evidence>
<dbReference type="PANTHER" id="PTHR13947">
    <property type="entry name" value="GNAT FAMILY N-ACETYLTRANSFERASE"/>
    <property type="match status" value="1"/>
</dbReference>
<evidence type="ECO:0000256" key="1">
    <source>
        <dbReference type="ARBA" id="ARBA00022679"/>
    </source>
</evidence>
<reference evidence="3" key="2">
    <citation type="journal article" date="2021" name="PeerJ">
        <title>Extensive microbial diversity within the chicken gut microbiome revealed by metagenomics and culture.</title>
        <authorList>
            <person name="Gilroy R."/>
            <person name="Ravi A."/>
            <person name="Getino M."/>
            <person name="Pursley I."/>
            <person name="Horton D.L."/>
            <person name="Alikhan N.F."/>
            <person name="Baker D."/>
            <person name="Gharbi K."/>
            <person name="Hall N."/>
            <person name="Watson M."/>
            <person name="Adriaenssens E.M."/>
            <person name="Foster-Nyarko E."/>
            <person name="Jarju S."/>
            <person name="Secka A."/>
            <person name="Antonio M."/>
            <person name="Oren A."/>
            <person name="Chaudhuri R.R."/>
            <person name="La Ragione R."/>
            <person name="Hildebrand F."/>
            <person name="Pallen M.J."/>
        </authorList>
    </citation>
    <scope>NUCLEOTIDE SEQUENCE</scope>
    <source>
        <strain evidence="3">ChiHile30-977</strain>
    </source>
</reference>
<dbReference type="GO" id="GO:0008080">
    <property type="term" value="F:N-acetyltransferase activity"/>
    <property type="evidence" value="ECO:0007669"/>
    <property type="project" value="InterPro"/>
</dbReference>
<comment type="caution">
    <text evidence="3">The sequence shown here is derived from an EMBL/GenBank/DDBJ whole genome shotgun (WGS) entry which is preliminary data.</text>
</comment>